<dbReference type="PANTHER" id="PTHR11012">
    <property type="entry name" value="PROTEIN KINASE-LIKE DOMAIN-CONTAINING"/>
    <property type="match status" value="1"/>
</dbReference>
<dbReference type="PANTHER" id="PTHR11012:SF58">
    <property type="entry name" value="CHK KINASE-LIKE DOMAIN-CONTAINING PROTEIN"/>
    <property type="match status" value="1"/>
</dbReference>
<evidence type="ECO:0000259" key="1">
    <source>
        <dbReference type="SMART" id="SM00587"/>
    </source>
</evidence>
<dbReference type="OrthoDB" id="191037at2759"/>
<dbReference type="Pfam" id="PF02958">
    <property type="entry name" value="EcKL"/>
    <property type="match status" value="1"/>
</dbReference>
<dbReference type="AlphaFoldDB" id="A0A226DNS3"/>
<dbReference type="SMART" id="SM00587">
    <property type="entry name" value="CHK"/>
    <property type="match status" value="1"/>
</dbReference>
<dbReference type="SUPFAM" id="SSF56112">
    <property type="entry name" value="Protein kinase-like (PK-like)"/>
    <property type="match status" value="1"/>
</dbReference>
<evidence type="ECO:0000313" key="3">
    <source>
        <dbReference type="Proteomes" id="UP000198287"/>
    </source>
</evidence>
<feature type="domain" description="CHK kinase-like" evidence="1">
    <location>
        <begin position="142"/>
        <end position="339"/>
    </location>
</feature>
<reference evidence="2 3" key="1">
    <citation type="submission" date="2015-12" db="EMBL/GenBank/DDBJ databases">
        <title>The genome of Folsomia candida.</title>
        <authorList>
            <person name="Faddeeva A."/>
            <person name="Derks M.F."/>
            <person name="Anvar Y."/>
            <person name="Smit S."/>
            <person name="Van Straalen N."/>
            <person name="Roelofs D."/>
        </authorList>
    </citation>
    <scope>NUCLEOTIDE SEQUENCE [LARGE SCALE GENOMIC DNA]</scope>
    <source>
        <strain evidence="2 3">VU population</strain>
        <tissue evidence="2">Whole body</tissue>
    </source>
</reference>
<dbReference type="Gene3D" id="3.90.1200.10">
    <property type="match status" value="1"/>
</dbReference>
<dbReference type="InterPro" id="IPR011009">
    <property type="entry name" value="Kinase-like_dom_sf"/>
</dbReference>
<keyword evidence="3" id="KW-1185">Reference proteome</keyword>
<comment type="caution">
    <text evidence="2">The sequence shown here is derived from an EMBL/GenBank/DDBJ whole genome shotgun (WGS) entry which is preliminary data.</text>
</comment>
<dbReference type="EMBL" id="LNIX01000015">
    <property type="protein sequence ID" value="OXA46658.1"/>
    <property type="molecule type" value="Genomic_DNA"/>
</dbReference>
<dbReference type="Proteomes" id="UP000198287">
    <property type="component" value="Unassembled WGS sequence"/>
</dbReference>
<dbReference type="InterPro" id="IPR015897">
    <property type="entry name" value="CHK_kinase-like"/>
</dbReference>
<accession>A0A226DNS3</accession>
<evidence type="ECO:0000313" key="2">
    <source>
        <dbReference type="EMBL" id="OXA46658.1"/>
    </source>
</evidence>
<gene>
    <name evidence="2" type="ORF">Fcan01_18830</name>
</gene>
<organism evidence="2 3">
    <name type="scientific">Folsomia candida</name>
    <name type="common">Springtail</name>
    <dbReference type="NCBI Taxonomy" id="158441"/>
    <lineage>
        <taxon>Eukaryota</taxon>
        <taxon>Metazoa</taxon>
        <taxon>Ecdysozoa</taxon>
        <taxon>Arthropoda</taxon>
        <taxon>Hexapoda</taxon>
        <taxon>Collembola</taxon>
        <taxon>Entomobryomorpha</taxon>
        <taxon>Isotomoidea</taxon>
        <taxon>Isotomidae</taxon>
        <taxon>Proisotominae</taxon>
        <taxon>Folsomia</taxon>
    </lineage>
</organism>
<sequence>MSLPKVPQSRAEINLAWMQEALKQAPFQILDMAWANGSVGDGIGVMSSLERVTLTILPDDGGEAKKISVIVKTPPSGNPDLRKFVLSEGFCQREYKMYTKMFPAWAKYQDERNTPEKFRFRHPHCYYAAEEGVSPTEYKMVLVLEDMVASGYSGWGQGYRGKGLRWTQAKQVVKEMALFHAVGMAYKEEIGLKHYSGPEYDWLYTHFKDQSLLDTYLRSGIDSTTQFLTSLPPSKSIPPQLISDLSSFTDIHRLEELSFPRGSRAGTITHCDMHTHNVLFSAQNSVALLDFQGCSYSSPMTDLTFFLLLCCDSAIFTSPSRLHEVWTVYGDTFAAAARAMDSSVKYPLHEIVEDYHASLVNSVMHIVLGSKQWCFSEKLTSPETQDRYEAALIDSFTRCGGTFSLALVEQWADYFEREESEEEQVSDFFSDDDNYYYDTDKMIALSSSPPRERKRMMTATDKMVVLSGSPLQEKRWVRAA</sequence>
<name>A0A226DNS3_FOLCA</name>
<dbReference type="InterPro" id="IPR004119">
    <property type="entry name" value="EcKL"/>
</dbReference>
<protein>
    <recommendedName>
        <fullName evidence="1">CHK kinase-like domain-containing protein</fullName>
    </recommendedName>
</protein>
<proteinExistence type="predicted"/>